<evidence type="ECO:0000313" key="2">
    <source>
        <dbReference type="Proteomes" id="UP000287651"/>
    </source>
</evidence>
<reference evidence="1 2" key="1">
    <citation type="journal article" date="2014" name="Agronomy (Basel)">
        <title>A Draft Genome Sequence for Ensete ventricosum, the Drought-Tolerant Tree Against Hunger.</title>
        <authorList>
            <person name="Harrison J."/>
            <person name="Moore K.A."/>
            <person name="Paszkiewicz K."/>
            <person name="Jones T."/>
            <person name="Grant M."/>
            <person name="Ambacheew D."/>
            <person name="Muzemil S."/>
            <person name="Studholme D.J."/>
        </authorList>
    </citation>
    <scope>NUCLEOTIDE SEQUENCE [LARGE SCALE GENOMIC DNA]</scope>
</reference>
<name>A0A427A6M3_ENSVE</name>
<dbReference type="EMBL" id="AMZH03003599">
    <property type="protein sequence ID" value="RRT71821.1"/>
    <property type="molecule type" value="Genomic_DNA"/>
</dbReference>
<sequence>IAAEGRRIAAAEAGRQRRPAVRREALLCWSDAAEASPLHREKKTRYSRSDSDDAGVRRGCVLTGRGGAAAEGAQRRRRECVQTLLLTIYGASQDCKQGLTEQILLHRGRVLRAQPLFQRRYLLNRLLWKRTSAGRSREGEERLRLLWKRASVLPLEEGRRGLRLPRKR</sequence>
<proteinExistence type="predicted"/>
<feature type="non-terminal residue" evidence="1">
    <location>
        <position position="1"/>
    </location>
</feature>
<accession>A0A427A6M3</accession>
<dbReference type="AlphaFoldDB" id="A0A427A6M3"/>
<gene>
    <name evidence="1" type="ORF">B296_00035113</name>
</gene>
<organism evidence="1 2">
    <name type="scientific">Ensete ventricosum</name>
    <name type="common">Abyssinian banana</name>
    <name type="synonym">Musa ensete</name>
    <dbReference type="NCBI Taxonomy" id="4639"/>
    <lineage>
        <taxon>Eukaryota</taxon>
        <taxon>Viridiplantae</taxon>
        <taxon>Streptophyta</taxon>
        <taxon>Embryophyta</taxon>
        <taxon>Tracheophyta</taxon>
        <taxon>Spermatophyta</taxon>
        <taxon>Magnoliopsida</taxon>
        <taxon>Liliopsida</taxon>
        <taxon>Zingiberales</taxon>
        <taxon>Musaceae</taxon>
        <taxon>Ensete</taxon>
    </lineage>
</organism>
<protein>
    <submittedName>
        <fullName evidence="1">Uncharacterized protein</fullName>
    </submittedName>
</protein>
<evidence type="ECO:0000313" key="1">
    <source>
        <dbReference type="EMBL" id="RRT71821.1"/>
    </source>
</evidence>
<dbReference type="Proteomes" id="UP000287651">
    <property type="component" value="Unassembled WGS sequence"/>
</dbReference>
<comment type="caution">
    <text evidence="1">The sequence shown here is derived from an EMBL/GenBank/DDBJ whole genome shotgun (WGS) entry which is preliminary data.</text>
</comment>